<keyword evidence="1" id="KW-0479">Metal-binding</keyword>
<reference evidence="4" key="1">
    <citation type="submission" date="2022-03" db="EMBL/GenBank/DDBJ databases">
        <title>De novo assembled genomes of Belliella spp. (Cyclobacteriaceae) strains.</title>
        <authorList>
            <person name="Szabo A."/>
            <person name="Korponai K."/>
            <person name="Felfoldi T."/>
        </authorList>
    </citation>
    <scope>NUCLEOTIDE SEQUENCE</scope>
    <source>
        <strain evidence="4">DSM 111904</strain>
    </source>
</reference>
<evidence type="ECO:0000313" key="5">
    <source>
        <dbReference type="Proteomes" id="UP001165489"/>
    </source>
</evidence>
<dbReference type="InterPro" id="IPR052063">
    <property type="entry name" value="Polysaccharide_Lyase_1"/>
</dbReference>
<dbReference type="GO" id="GO:0016829">
    <property type="term" value="F:lyase activity"/>
    <property type="evidence" value="ECO:0007669"/>
    <property type="project" value="UniProtKB-KW"/>
</dbReference>
<feature type="chain" id="PRO_5046545766" evidence="3">
    <location>
        <begin position="27"/>
        <end position="465"/>
    </location>
</feature>
<organism evidence="4 5">
    <name type="scientific">Belliella filtrata</name>
    <dbReference type="NCBI Taxonomy" id="2923435"/>
    <lineage>
        <taxon>Bacteria</taxon>
        <taxon>Pseudomonadati</taxon>
        <taxon>Bacteroidota</taxon>
        <taxon>Cytophagia</taxon>
        <taxon>Cytophagales</taxon>
        <taxon>Cyclobacteriaceae</taxon>
        <taxon>Belliella</taxon>
    </lineage>
</organism>
<dbReference type="SUPFAM" id="SSF51126">
    <property type="entry name" value="Pectin lyase-like"/>
    <property type="match status" value="1"/>
</dbReference>
<dbReference type="EMBL" id="JAKZGP010000004">
    <property type="protein sequence ID" value="MCH7408399.1"/>
    <property type="molecule type" value="Genomic_DNA"/>
</dbReference>
<keyword evidence="3" id="KW-0732">Signal</keyword>
<evidence type="ECO:0000256" key="3">
    <source>
        <dbReference type="SAM" id="SignalP"/>
    </source>
</evidence>
<evidence type="ECO:0000256" key="2">
    <source>
        <dbReference type="ARBA" id="ARBA00023180"/>
    </source>
</evidence>
<comment type="caution">
    <text evidence="4">The sequence shown here is derived from an EMBL/GenBank/DDBJ whole genome shotgun (WGS) entry which is preliminary data.</text>
</comment>
<feature type="signal peptide" evidence="3">
    <location>
        <begin position="1"/>
        <end position="26"/>
    </location>
</feature>
<dbReference type="PANTHER" id="PTHR42970">
    <property type="entry name" value="PECTATE LYASE C-RELATED"/>
    <property type="match status" value="1"/>
</dbReference>
<dbReference type="PROSITE" id="PS51257">
    <property type="entry name" value="PROKAR_LIPOPROTEIN"/>
    <property type="match status" value="1"/>
</dbReference>
<keyword evidence="2" id="KW-0325">Glycoprotein</keyword>
<sequence length="465" mass="51559">MRFSRKKVVGCLALVCVIIACKAQLAFDSEDIDVKKSEEINHIQVLAFPGADGYGKNTSGGRGGKTYIVTTLSDDGPGSLREAVRKKGKRTIVFAVAGNIKLKSELNINNGDLTIAGQSAPGDGITIQNFPIKIKADNVIIRFIRSRLGDLYDVEDDAMSAIRNRDIIIDHCSLSWATDECGSFYDNENFTLQWSIISESLNESVHAKGDHGYGGIWGGMKATFHHNLISNHNSRLPRFNGSRYHKQPEREIVDFRNNVIYNWKSNSAYAGEEGKHNIVGNYYKYGTATKSNRSRIIEPYAPFGKFYINDNFVFGSEEVSRDNRLGIANADPIAVMVDRPFDSSLDKEESPANALANVIKYAGASLNRDKVDVRLLEEVEKGDSHYGKNSDGIIDSQEDVGGWPILNAGDVPLDSDSDGIPDFWENENGLNPNDPKDGIGYTLDPQYTNLEMYLNSLVNHLYPRD</sequence>
<keyword evidence="5" id="KW-1185">Reference proteome</keyword>
<dbReference type="InterPro" id="IPR012334">
    <property type="entry name" value="Pectin_lyas_fold"/>
</dbReference>
<name>A0ABS9UWT3_9BACT</name>
<dbReference type="Proteomes" id="UP001165489">
    <property type="component" value="Unassembled WGS sequence"/>
</dbReference>
<dbReference type="InterPro" id="IPR011050">
    <property type="entry name" value="Pectin_lyase_fold/virulence"/>
</dbReference>
<evidence type="ECO:0000313" key="4">
    <source>
        <dbReference type="EMBL" id="MCH7408399.1"/>
    </source>
</evidence>
<keyword evidence="4" id="KW-0456">Lyase</keyword>
<proteinExistence type="predicted"/>
<dbReference type="Gene3D" id="2.160.20.10">
    <property type="entry name" value="Single-stranded right-handed beta-helix, Pectin lyase-like"/>
    <property type="match status" value="1"/>
</dbReference>
<protein>
    <submittedName>
        <fullName evidence="4">Pectate lyase</fullName>
    </submittedName>
</protein>
<dbReference type="PANTHER" id="PTHR42970:SF1">
    <property type="entry name" value="PECTATE LYASE C-RELATED"/>
    <property type="match status" value="1"/>
</dbReference>
<evidence type="ECO:0000256" key="1">
    <source>
        <dbReference type="ARBA" id="ARBA00022723"/>
    </source>
</evidence>
<gene>
    <name evidence="4" type="ORF">MM239_03245</name>
</gene>
<accession>A0ABS9UWT3</accession>